<proteinExistence type="predicted"/>
<dbReference type="PANTHER" id="PTHR44094">
    <property type="entry name" value="DNAJ HEAT SHOCK N-TERMINAL DOMAIN-CONTAINING PROTEIN"/>
    <property type="match status" value="1"/>
</dbReference>
<name>A0AAN9QL03_PHACN</name>
<protein>
    <submittedName>
        <fullName evidence="1">Uncharacterized protein</fullName>
    </submittedName>
</protein>
<sequence>MLEDLVFEEYIGQLALASLASIEIDEDIQDREAWQKEREQKLSTILKDWLQLSLVGQEEEFTAWTSSEARSLSKAGLLLS</sequence>
<dbReference type="Proteomes" id="UP001374584">
    <property type="component" value="Unassembled WGS sequence"/>
</dbReference>
<gene>
    <name evidence="1" type="ORF">VNO80_27015</name>
</gene>
<accession>A0AAN9QL03</accession>
<dbReference type="PANTHER" id="PTHR44094:SF8">
    <property type="entry name" value="DNAJ HEAT SHOCK N-TERMINAL DOMAIN-CONTAINING PROTEIN-RELATED"/>
    <property type="match status" value="1"/>
</dbReference>
<evidence type="ECO:0000313" key="1">
    <source>
        <dbReference type="EMBL" id="KAK7335238.1"/>
    </source>
</evidence>
<organism evidence="1 2">
    <name type="scientific">Phaseolus coccineus</name>
    <name type="common">Scarlet runner bean</name>
    <name type="synonym">Phaseolus multiflorus</name>
    <dbReference type="NCBI Taxonomy" id="3886"/>
    <lineage>
        <taxon>Eukaryota</taxon>
        <taxon>Viridiplantae</taxon>
        <taxon>Streptophyta</taxon>
        <taxon>Embryophyta</taxon>
        <taxon>Tracheophyta</taxon>
        <taxon>Spermatophyta</taxon>
        <taxon>Magnoliopsida</taxon>
        <taxon>eudicotyledons</taxon>
        <taxon>Gunneridae</taxon>
        <taxon>Pentapetalae</taxon>
        <taxon>rosids</taxon>
        <taxon>fabids</taxon>
        <taxon>Fabales</taxon>
        <taxon>Fabaceae</taxon>
        <taxon>Papilionoideae</taxon>
        <taxon>50 kb inversion clade</taxon>
        <taxon>NPAAA clade</taxon>
        <taxon>indigoferoid/millettioid clade</taxon>
        <taxon>Phaseoleae</taxon>
        <taxon>Phaseolus</taxon>
    </lineage>
</organism>
<keyword evidence="2" id="KW-1185">Reference proteome</keyword>
<comment type="caution">
    <text evidence="1">The sequence shown here is derived from an EMBL/GenBank/DDBJ whole genome shotgun (WGS) entry which is preliminary data.</text>
</comment>
<evidence type="ECO:0000313" key="2">
    <source>
        <dbReference type="Proteomes" id="UP001374584"/>
    </source>
</evidence>
<dbReference type="AlphaFoldDB" id="A0AAN9QL03"/>
<reference evidence="1 2" key="1">
    <citation type="submission" date="2024-01" db="EMBL/GenBank/DDBJ databases">
        <title>The genomes of 5 underutilized Papilionoideae crops provide insights into root nodulation and disease resistanc.</title>
        <authorList>
            <person name="Jiang F."/>
        </authorList>
    </citation>
    <scope>NUCLEOTIDE SEQUENCE [LARGE SCALE GENOMIC DNA]</scope>
    <source>
        <strain evidence="1">JINMINGXINNONG_FW02</strain>
        <tissue evidence="1">Leaves</tissue>
    </source>
</reference>
<dbReference type="InterPro" id="IPR052423">
    <property type="entry name" value="EMIR"/>
</dbReference>
<dbReference type="EMBL" id="JAYMYR010000010">
    <property type="protein sequence ID" value="KAK7335238.1"/>
    <property type="molecule type" value="Genomic_DNA"/>
</dbReference>